<protein>
    <submittedName>
        <fullName evidence="1">Uncharacterized protein</fullName>
    </submittedName>
</protein>
<sequence length="72" mass="8158">MSKNNIESEVVLLDEPDYNAWIDEVDKDWSGTIPATLLINLTMGKRVFFEGQVNMEHFVDELKKMTPATGAN</sequence>
<dbReference type="Proteomes" id="UP000245489">
    <property type="component" value="Unassembled WGS sequence"/>
</dbReference>
<evidence type="ECO:0000313" key="1">
    <source>
        <dbReference type="EMBL" id="PWK17813.1"/>
    </source>
</evidence>
<gene>
    <name evidence="1" type="ORF">LV89_04260</name>
</gene>
<reference evidence="1 2" key="1">
    <citation type="submission" date="2018-05" db="EMBL/GenBank/DDBJ databases">
        <title>Genomic Encyclopedia of Archaeal and Bacterial Type Strains, Phase II (KMG-II): from individual species to whole genera.</title>
        <authorList>
            <person name="Goeker M."/>
        </authorList>
    </citation>
    <scope>NUCLEOTIDE SEQUENCE [LARGE SCALE GENOMIC DNA]</scope>
    <source>
        <strain evidence="1 2">DSM 22214</strain>
    </source>
</reference>
<dbReference type="AlphaFoldDB" id="A0A316DM50"/>
<accession>A0A316DM50</accession>
<evidence type="ECO:0000313" key="2">
    <source>
        <dbReference type="Proteomes" id="UP000245489"/>
    </source>
</evidence>
<proteinExistence type="predicted"/>
<name>A0A316DM50_9BACT</name>
<dbReference type="RefSeq" id="WP_146199221.1">
    <property type="nucleotide sequence ID" value="NZ_QGGO01000033.1"/>
</dbReference>
<dbReference type="EMBL" id="QGGO01000033">
    <property type="protein sequence ID" value="PWK17813.1"/>
    <property type="molecule type" value="Genomic_DNA"/>
</dbReference>
<organism evidence="1 2">
    <name type="scientific">Arcicella aurantiaca</name>
    <dbReference type="NCBI Taxonomy" id="591202"/>
    <lineage>
        <taxon>Bacteria</taxon>
        <taxon>Pseudomonadati</taxon>
        <taxon>Bacteroidota</taxon>
        <taxon>Cytophagia</taxon>
        <taxon>Cytophagales</taxon>
        <taxon>Flectobacillaceae</taxon>
        <taxon>Arcicella</taxon>
    </lineage>
</organism>
<comment type="caution">
    <text evidence="1">The sequence shown here is derived from an EMBL/GenBank/DDBJ whole genome shotgun (WGS) entry which is preliminary data.</text>
</comment>
<keyword evidence="2" id="KW-1185">Reference proteome</keyword>
<dbReference type="OrthoDB" id="6399635at2"/>